<evidence type="ECO:0000256" key="4">
    <source>
        <dbReference type="ARBA" id="ARBA00022723"/>
    </source>
</evidence>
<feature type="non-terminal residue" evidence="8">
    <location>
        <position position="1"/>
    </location>
</feature>
<comment type="cofactor">
    <cofactor evidence="1">
        <name>[4Fe-4S] cluster</name>
        <dbReference type="ChEBI" id="CHEBI:49883"/>
    </cofactor>
</comment>
<evidence type="ECO:0000256" key="2">
    <source>
        <dbReference type="ARBA" id="ARBA00022485"/>
    </source>
</evidence>
<dbReference type="GO" id="GO:0003824">
    <property type="term" value="F:catalytic activity"/>
    <property type="evidence" value="ECO:0007669"/>
    <property type="project" value="InterPro"/>
</dbReference>
<keyword evidence="6" id="KW-0411">Iron-sulfur</keyword>
<dbReference type="SFLD" id="SFLDS00029">
    <property type="entry name" value="Radical_SAM"/>
    <property type="match status" value="1"/>
</dbReference>
<dbReference type="GO" id="GO:0046872">
    <property type="term" value="F:metal ion binding"/>
    <property type="evidence" value="ECO:0007669"/>
    <property type="project" value="UniProtKB-KW"/>
</dbReference>
<comment type="caution">
    <text evidence="8">The sequence shown here is derived from an EMBL/GenBank/DDBJ whole genome shotgun (WGS) entry which is preliminary data.</text>
</comment>
<dbReference type="InterPro" id="IPR007197">
    <property type="entry name" value="rSAM"/>
</dbReference>
<dbReference type="SFLD" id="SFLDG01067">
    <property type="entry name" value="SPASM/twitch_domain_containing"/>
    <property type="match status" value="1"/>
</dbReference>
<dbReference type="InterPro" id="IPR058240">
    <property type="entry name" value="rSAM_sf"/>
</dbReference>
<dbReference type="AlphaFoldDB" id="A0A6V8Q7D2"/>
<dbReference type="CDD" id="cd01335">
    <property type="entry name" value="Radical_SAM"/>
    <property type="match status" value="1"/>
</dbReference>
<keyword evidence="2" id="KW-0004">4Fe-4S</keyword>
<evidence type="ECO:0000256" key="5">
    <source>
        <dbReference type="ARBA" id="ARBA00023004"/>
    </source>
</evidence>
<dbReference type="PANTHER" id="PTHR43787">
    <property type="entry name" value="FEMO COFACTOR BIOSYNTHESIS PROTEIN NIFB-RELATED"/>
    <property type="match status" value="1"/>
</dbReference>
<organism evidence="8 9">
    <name type="scientific">Candidatus Hakubella thermalkaliphila</name>
    <dbReference type="NCBI Taxonomy" id="2754717"/>
    <lineage>
        <taxon>Bacteria</taxon>
        <taxon>Bacillati</taxon>
        <taxon>Actinomycetota</taxon>
        <taxon>Actinomycetota incertae sedis</taxon>
        <taxon>Candidatus Hakubellales</taxon>
        <taxon>Candidatus Hakubellaceae</taxon>
        <taxon>Candidatus Hakubella</taxon>
    </lineage>
</organism>
<reference evidence="8 9" key="1">
    <citation type="journal article" date="2020" name="Front. Microbiol.">
        <title>Single-cell genomics of novel Actinobacteria with the Wood-Ljungdahl pathway discovered in a serpentinizing system.</title>
        <authorList>
            <person name="Merino N."/>
            <person name="Kawai M."/>
            <person name="Boyd E.S."/>
            <person name="Colman D.R."/>
            <person name="McGlynn S.E."/>
            <person name="Nealson K.H."/>
            <person name="Kurokawa K."/>
            <person name="Hongoh Y."/>
        </authorList>
    </citation>
    <scope>NUCLEOTIDE SEQUENCE [LARGE SCALE GENOMIC DNA]</scope>
    <source>
        <strain evidence="8 9">S47</strain>
    </source>
</reference>
<dbReference type="Proteomes" id="UP000569018">
    <property type="component" value="Unassembled WGS sequence"/>
</dbReference>
<gene>
    <name evidence="8" type="ORF">HKBW3S47_02325</name>
</gene>
<name>A0A6V8Q7D2_9ACTN</name>
<accession>A0A6V8Q7D2</accession>
<dbReference type="SUPFAM" id="SSF102114">
    <property type="entry name" value="Radical SAM enzymes"/>
    <property type="match status" value="1"/>
</dbReference>
<evidence type="ECO:0000256" key="1">
    <source>
        <dbReference type="ARBA" id="ARBA00001966"/>
    </source>
</evidence>
<keyword evidence="4" id="KW-0479">Metal-binding</keyword>
<sequence>KLKFTHYFKKGGKEKIMKLKWSQYNIYIPINGSRKLFIFNTLTRGIASIDIEQDFDFQKRPEEYGEKDSIEKLTNLGMVVDYNIDEELLFRYFFNKWRYDKTHRGFIISLTSLCNFSCSYCYESYKDKSNRNQMMTELNWTKLFKFLEKSVSEESVKSLNIAFFGGEPLLNYEVVLKAAQDLRELAVLGVKVDTTIITNGSLLNKERAKEMSNYIDSIQFTLDGIPSDHDLRRPYKNGQGSFKDVFKNLVNSVKLFKEVFLRINVDEDNYGVIPELIIYLKKYGLAEKISLIGFSLPPFLK</sequence>
<dbReference type="PROSITE" id="PS01305">
    <property type="entry name" value="MOAA_NIFB_PQQE"/>
    <property type="match status" value="1"/>
</dbReference>
<dbReference type="EMBL" id="BLSD01000353">
    <property type="protein sequence ID" value="GFP40628.1"/>
    <property type="molecule type" value="Genomic_DNA"/>
</dbReference>
<dbReference type="InterPro" id="IPR000385">
    <property type="entry name" value="MoaA_NifB_PqqE_Fe-S-bd_CS"/>
</dbReference>
<dbReference type="Gene3D" id="3.20.20.70">
    <property type="entry name" value="Aldolase class I"/>
    <property type="match status" value="1"/>
</dbReference>
<protein>
    <recommendedName>
        <fullName evidence="7">Radical SAM core domain-containing protein</fullName>
    </recommendedName>
</protein>
<keyword evidence="3" id="KW-0949">S-adenosyl-L-methionine</keyword>
<dbReference type="InterPro" id="IPR013785">
    <property type="entry name" value="Aldolase_TIM"/>
</dbReference>
<evidence type="ECO:0000313" key="8">
    <source>
        <dbReference type="EMBL" id="GFP40628.1"/>
    </source>
</evidence>
<dbReference type="UniPathway" id="UPA00782"/>
<evidence type="ECO:0000313" key="9">
    <source>
        <dbReference type="Proteomes" id="UP000569018"/>
    </source>
</evidence>
<evidence type="ECO:0000259" key="7">
    <source>
        <dbReference type="PROSITE" id="PS51918"/>
    </source>
</evidence>
<evidence type="ECO:0000256" key="3">
    <source>
        <dbReference type="ARBA" id="ARBA00022691"/>
    </source>
</evidence>
<evidence type="ECO:0000256" key="6">
    <source>
        <dbReference type="ARBA" id="ARBA00023014"/>
    </source>
</evidence>
<keyword evidence="5" id="KW-0408">Iron</keyword>
<dbReference type="PROSITE" id="PS51918">
    <property type="entry name" value="RADICAL_SAM"/>
    <property type="match status" value="1"/>
</dbReference>
<dbReference type="Pfam" id="PF04055">
    <property type="entry name" value="Radical_SAM"/>
    <property type="match status" value="1"/>
</dbReference>
<feature type="domain" description="Radical SAM core" evidence="7">
    <location>
        <begin position="98"/>
        <end position="301"/>
    </location>
</feature>
<dbReference type="PANTHER" id="PTHR43787:SF3">
    <property type="entry name" value="ARYLSULFATASE REGULATORY PROTEIN"/>
    <property type="match status" value="1"/>
</dbReference>
<proteinExistence type="predicted"/>
<dbReference type="GO" id="GO:0051539">
    <property type="term" value="F:4 iron, 4 sulfur cluster binding"/>
    <property type="evidence" value="ECO:0007669"/>
    <property type="project" value="UniProtKB-KW"/>
</dbReference>
<dbReference type="RefSeq" id="WP_176236414.1">
    <property type="nucleotide sequence ID" value="NZ_BLSD01000353.1"/>
</dbReference>